<evidence type="ECO:0000313" key="2">
    <source>
        <dbReference type="EMBL" id="AEH87485.1"/>
    </source>
</evidence>
<dbReference type="EMBL" id="CP002279">
    <property type="protein sequence ID" value="AEH87485.1"/>
    <property type="molecule type" value="Genomic_DNA"/>
</dbReference>
<dbReference type="eggNOG" id="COG4552">
    <property type="taxonomic scope" value="Bacteria"/>
</dbReference>
<dbReference type="SUPFAM" id="SSF55729">
    <property type="entry name" value="Acyl-CoA N-acyltransferases (Nat)"/>
    <property type="match status" value="1"/>
</dbReference>
<dbReference type="InterPro" id="IPR051554">
    <property type="entry name" value="Acetyltransferase_Eis"/>
</dbReference>
<dbReference type="InterPro" id="IPR000182">
    <property type="entry name" value="GNAT_dom"/>
</dbReference>
<evidence type="ECO:0000259" key="1">
    <source>
        <dbReference type="PROSITE" id="PS51186"/>
    </source>
</evidence>
<dbReference type="KEGG" id="mop:Mesop_3032"/>
<name>F7Y830_MESOW</name>
<dbReference type="Pfam" id="PF17668">
    <property type="entry name" value="Acetyltransf_17"/>
    <property type="match status" value="1"/>
</dbReference>
<dbReference type="SUPFAM" id="SSF55718">
    <property type="entry name" value="SCP-like"/>
    <property type="match status" value="1"/>
</dbReference>
<dbReference type="Proteomes" id="UP000001623">
    <property type="component" value="Chromosome"/>
</dbReference>
<dbReference type="Gene3D" id="3.40.630.30">
    <property type="match status" value="2"/>
</dbReference>
<gene>
    <name evidence="2" type="ordered locus">Mesop_3032</name>
</gene>
<dbReference type="InterPro" id="IPR041380">
    <property type="entry name" value="Acetyltransf_17"/>
</dbReference>
<dbReference type="Gene3D" id="3.30.1050.10">
    <property type="entry name" value="SCP2 sterol-binding domain"/>
    <property type="match status" value="1"/>
</dbReference>
<dbReference type="Pfam" id="PF13530">
    <property type="entry name" value="SCP2_2"/>
    <property type="match status" value="1"/>
</dbReference>
<feature type="domain" description="N-acetyltransferase" evidence="1">
    <location>
        <begin position="17"/>
        <end position="162"/>
    </location>
</feature>
<protein>
    <submittedName>
        <fullName evidence="2">GCN5-related N-acetyltransferase</fullName>
    </submittedName>
</protein>
<organism evidence="2 3">
    <name type="scientific">Mesorhizobium opportunistum (strain LMG 24607 / HAMBI 3007 / WSM2075)</name>
    <dbReference type="NCBI Taxonomy" id="536019"/>
    <lineage>
        <taxon>Bacteria</taxon>
        <taxon>Pseudomonadati</taxon>
        <taxon>Pseudomonadota</taxon>
        <taxon>Alphaproteobacteria</taxon>
        <taxon>Hyphomicrobiales</taxon>
        <taxon>Phyllobacteriaceae</taxon>
        <taxon>Mesorhizobium</taxon>
    </lineage>
</organism>
<dbReference type="Pfam" id="PF13527">
    <property type="entry name" value="Acetyltransf_9"/>
    <property type="match status" value="1"/>
</dbReference>
<accession>F7Y830</accession>
<dbReference type="HOGENOM" id="CLU_050659_4_0_5"/>
<dbReference type="AlphaFoldDB" id="F7Y830"/>
<sequence length="391" mass="42107">MKIANYETNMKKNSKPVAVEAATAKDAPEIARLLSWAFGFGKARSDEYIANVGLGALRLLRGEGGRPHACAALLDTAHVFHGKPVPAANIAHVAIAPECRGRGLAVPFVDALCAEAQGKGAVVATLFASTRPVYRKSGFELAGHEIVYEAETASLPAVSRLAFERVELDDPRLAAAYAVKAGREAGLLSRGPAHWNELWREPTDALAAYLAEGDAAYVILDMGDEARLDVRDWHAASPDAAQGLLSFLARFRSVYPIVRWHGGPQDDLVAAMPDKGWRLAHQEEWLLRVLDPAAALRQRGYHADDIRLALSIGPADTALEIEIRGGAVEVRETTAGYQTVALQASAFVQIFTGFRSASKLAQYGQVVGDATAIRLCDQLFAGPPPWVAEHF</sequence>
<reference evidence="2 3" key="1">
    <citation type="submission" date="2010-10" db="EMBL/GenBank/DDBJ databases">
        <title>Complete sequence of Mesorhizobium opportunistum WSM2075.</title>
        <authorList>
            <consortium name="US DOE Joint Genome Institute"/>
            <person name="Lucas S."/>
            <person name="Copeland A."/>
            <person name="Lapidus A."/>
            <person name="Cheng J.-F."/>
            <person name="Bruce D."/>
            <person name="Goodwin L."/>
            <person name="Pitluck S."/>
            <person name="Chertkov O."/>
            <person name="Misra M."/>
            <person name="Detter J.C."/>
            <person name="Han C."/>
            <person name="Tapia R."/>
            <person name="Land M."/>
            <person name="Hauser L."/>
            <person name="Kyrpides N."/>
            <person name="Ovchinnikova G."/>
            <person name="Mavrommatis K.M."/>
            <person name="Tiwari R.P."/>
            <person name="Howieson J.G."/>
            <person name="O'Hara G.W."/>
            <person name="Nandasena K.G."/>
            <person name="Woyke T."/>
        </authorList>
    </citation>
    <scope>NUCLEOTIDE SEQUENCE [LARGE SCALE GENOMIC DNA]</scope>
    <source>
        <strain evidence="3">LMG 24607 / HAMBI 3007 / WSM2075</strain>
    </source>
</reference>
<dbReference type="PANTHER" id="PTHR37817:SF1">
    <property type="entry name" value="N-ACETYLTRANSFERASE EIS"/>
    <property type="match status" value="1"/>
</dbReference>
<evidence type="ECO:0000313" key="3">
    <source>
        <dbReference type="Proteomes" id="UP000001623"/>
    </source>
</evidence>
<dbReference type="InterPro" id="IPR036527">
    <property type="entry name" value="SCP2_sterol-bd_dom_sf"/>
</dbReference>
<dbReference type="GO" id="GO:0034069">
    <property type="term" value="F:aminoglycoside N-acetyltransferase activity"/>
    <property type="evidence" value="ECO:0007669"/>
    <property type="project" value="TreeGrafter"/>
</dbReference>
<dbReference type="PANTHER" id="PTHR37817">
    <property type="entry name" value="N-ACETYLTRANSFERASE EIS"/>
    <property type="match status" value="1"/>
</dbReference>
<dbReference type="STRING" id="536019.Mesop_3032"/>
<dbReference type="InterPro" id="IPR025559">
    <property type="entry name" value="Eis_dom"/>
</dbReference>
<proteinExistence type="predicted"/>
<dbReference type="GO" id="GO:0030649">
    <property type="term" value="P:aminoglycoside antibiotic catabolic process"/>
    <property type="evidence" value="ECO:0007669"/>
    <property type="project" value="TreeGrafter"/>
</dbReference>
<dbReference type="InterPro" id="IPR016181">
    <property type="entry name" value="Acyl_CoA_acyltransferase"/>
</dbReference>
<dbReference type="PROSITE" id="PS51186">
    <property type="entry name" value="GNAT"/>
    <property type="match status" value="1"/>
</dbReference>